<comment type="caution">
    <text evidence="2">The sequence shown here is derived from an EMBL/GenBank/DDBJ whole genome shotgun (WGS) entry which is preliminary data.</text>
</comment>
<accession>A0A2T1F634</accession>
<evidence type="ECO:0000313" key="3">
    <source>
        <dbReference type="Proteomes" id="UP000238937"/>
    </source>
</evidence>
<dbReference type="AlphaFoldDB" id="A0A2T1F634"/>
<name>A0A2T1F634_9CYAN</name>
<feature type="chain" id="PRO_5015475213" evidence="1">
    <location>
        <begin position="29"/>
        <end position="181"/>
    </location>
</feature>
<feature type="signal peptide" evidence="1">
    <location>
        <begin position="1"/>
        <end position="28"/>
    </location>
</feature>
<reference evidence="2 3" key="1">
    <citation type="submission" date="2018-03" db="EMBL/GenBank/DDBJ databases">
        <title>The ancient ancestry and fast evolution of plastids.</title>
        <authorList>
            <person name="Moore K.R."/>
            <person name="Magnabosco C."/>
            <person name="Momper L."/>
            <person name="Gold D.A."/>
            <person name="Bosak T."/>
            <person name="Fournier G.P."/>
        </authorList>
    </citation>
    <scope>NUCLEOTIDE SEQUENCE [LARGE SCALE GENOMIC DNA]</scope>
    <source>
        <strain evidence="2 3">CCALA 037</strain>
    </source>
</reference>
<keyword evidence="3" id="KW-1185">Reference proteome</keyword>
<keyword evidence="1" id="KW-0732">Signal</keyword>
<organism evidence="2 3">
    <name type="scientific">Chamaesiphon polymorphus CCALA 037</name>
    <dbReference type="NCBI Taxonomy" id="2107692"/>
    <lineage>
        <taxon>Bacteria</taxon>
        <taxon>Bacillati</taxon>
        <taxon>Cyanobacteriota</taxon>
        <taxon>Cyanophyceae</taxon>
        <taxon>Gomontiellales</taxon>
        <taxon>Chamaesiphonaceae</taxon>
        <taxon>Chamaesiphon</taxon>
    </lineage>
</organism>
<evidence type="ECO:0000313" key="2">
    <source>
        <dbReference type="EMBL" id="PSB40452.1"/>
    </source>
</evidence>
<proteinExistence type="predicted"/>
<sequence>MRVKNMHQLKLTLLAFTTMFAVSSPAFAQEQQVFPGTIQFGQQNSVDLIGAGASIINSLINPPSRSAEIMANAEIKKAQIAAEAEITKEKLRIEASKSPDRVTPVLSRWGVSQVPCGAGAVFINGITTETVCIQPSNTIAAGYYTYDSIGQQLVRSGNSVPNIQTTTVSSPSFRSARDSSF</sequence>
<dbReference type="Proteomes" id="UP000238937">
    <property type="component" value="Unassembled WGS sequence"/>
</dbReference>
<evidence type="ECO:0000256" key="1">
    <source>
        <dbReference type="SAM" id="SignalP"/>
    </source>
</evidence>
<gene>
    <name evidence="2" type="ORF">C7B77_28325</name>
</gene>
<dbReference type="EMBL" id="PVWO01000693">
    <property type="protein sequence ID" value="PSB40452.1"/>
    <property type="molecule type" value="Genomic_DNA"/>
</dbReference>
<dbReference type="RefSeq" id="WP_146138584.1">
    <property type="nucleotide sequence ID" value="NZ_PVWO01000693.1"/>
</dbReference>
<protein>
    <submittedName>
        <fullName evidence="2">Uncharacterized protein</fullName>
    </submittedName>
</protein>